<name>A0A0D2J5D7_9EURO</name>
<feature type="region of interest" description="Disordered" evidence="1">
    <location>
        <begin position="1"/>
        <end position="20"/>
    </location>
</feature>
<evidence type="ECO:0000313" key="3">
    <source>
        <dbReference type="Proteomes" id="UP000053617"/>
    </source>
</evidence>
<reference evidence="2 3" key="1">
    <citation type="submission" date="2015-01" db="EMBL/GenBank/DDBJ databases">
        <title>The Genome Sequence of Rhinocladiella mackenzie CBS 650.93.</title>
        <authorList>
            <consortium name="The Broad Institute Genomics Platform"/>
            <person name="Cuomo C."/>
            <person name="de Hoog S."/>
            <person name="Gorbushina A."/>
            <person name="Stielow B."/>
            <person name="Teixiera M."/>
            <person name="Abouelleil A."/>
            <person name="Chapman S.B."/>
            <person name="Priest M."/>
            <person name="Young S.K."/>
            <person name="Wortman J."/>
            <person name="Nusbaum C."/>
            <person name="Birren B."/>
        </authorList>
    </citation>
    <scope>NUCLEOTIDE SEQUENCE [LARGE SCALE GENOMIC DNA]</scope>
    <source>
        <strain evidence="2 3">CBS 650.93</strain>
    </source>
</reference>
<accession>A0A0D2J5D7</accession>
<protein>
    <submittedName>
        <fullName evidence="2">Uncharacterized protein</fullName>
    </submittedName>
</protein>
<keyword evidence="3" id="KW-1185">Reference proteome</keyword>
<evidence type="ECO:0000313" key="2">
    <source>
        <dbReference type="EMBL" id="KIX04235.1"/>
    </source>
</evidence>
<dbReference type="EMBL" id="KN847479">
    <property type="protein sequence ID" value="KIX04235.1"/>
    <property type="molecule type" value="Genomic_DNA"/>
</dbReference>
<dbReference type="VEuPathDB" id="FungiDB:Z518_07789"/>
<dbReference type="HOGENOM" id="CLU_187034_0_0_1"/>
<dbReference type="GeneID" id="25295860"/>
<proteinExistence type="predicted"/>
<gene>
    <name evidence="2" type="ORF">Z518_07789</name>
</gene>
<sequence>MPSSSKSTKPKNWRPEHDDFIRQHARNGEDAMSILILFETEFPNVMLTHEWIAERVKGCECR</sequence>
<dbReference type="RefSeq" id="XP_013271371.1">
    <property type="nucleotide sequence ID" value="XM_013415917.1"/>
</dbReference>
<organism evidence="2 3">
    <name type="scientific">Rhinocladiella mackenziei CBS 650.93</name>
    <dbReference type="NCBI Taxonomy" id="1442369"/>
    <lineage>
        <taxon>Eukaryota</taxon>
        <taxon>Fungi</taxon>
        <taxon>Dikarya</taxon>
        <taxon>Ascomycota</taxon>
        <taxon>Pezizomycotina</taxon>
        <taxon>Eurotiomycetes</taxon>
        <taxon>Chaetothyriomycetidae</taxon>
        <taxon>Chaetothyriales</taxon>
        <taxon>Herpotrichiellaceae</taxon>
        <taxon>Rhinocladiella</taxon>
    </lineage>
</organism>
<dbReference type="Proteomes" id="UP000053617">
    <property type="component" value="Unassembled WGS sequence"/>
</dbReference>
<dbReference type="OrthoDB" id="5415523at2759"/>
<dbReference type="AlphaFoldDB" id="A0A0D2J5D7"/>
<evidence type="ECO:0000256" key="1">
    <source>
        <dbReference type="SAM" id="MobiDB-lite"/>
    </source>
</evidence>